<dbReference type="GO" id="GO:0017121">
    <property type="term" value="P:plasma membrane phospholipid scrambling"/>
    <property type="evidence" value="ECO:0000318"/>
    <property type="project" value="GO_Central"/>
</dbReference>
<evidence type="ECO:0000256" key="2">
    <source>
        <dbReference type="RuleBase" id="RU363116"/>
    </source>
</evidence>
<dbReference type="AlphaFoldDB" id="A0A7M7NX77"/>
<dbReference type="RefSeq" id="XP_030842758.1">
    <property type="nucleotide sequence ID" value="XM_030986898.1"/>
</dbReference>
<dbReference type="GeneID" id="100892687"/>
<dbReference type="GO" id="GO:0005886">
    <property type="term" value="C:plasma membrane"/>
    <property type="evidence" value="ECO:0000318"/>
    <property type="project" value="GO_Central"/>
</dbReference>
<dbReference type="InParanoid" id="A0A7M7NX77"/>
<dbReference type="KEGG" id="spu:100892687"/>
<organism evidence="3 4">
    <name type="scientific">Strongylocentrotus purpuratus</name>
    <name type="common">Purple sea urchin</name>
    <dbReference type="NCBI Taxonomy" id="7668"/>
    <lineage>
        <taxon>Eukaryota</taxon>
        <taxon>Metazoa</taxon>
        <taxon>Echinodermata</taxon>
        <taxon>Eleutherozoa</taxon>
        <taxon>Echinozoa</taxon>
        <taxon>Echinoidea</taxon>
        <taxon>Euechinoidea</taxon>
        <taxon>Echinacea</taxon>
        <taxon>Camarodonta</taxon>
        <taxon>Echinidea</taxon>
        <taxon>Strongylocentrotidae</taxon>
        <taxon>Strongylocentrotus</taxon>
    </lineage>
</organism>
<comment type="function">
    <text evidence="2">May mediate accelerated ATP-independent bidirectional transbilayer migration of phospholipids upon binding calcium ions that results in a loss of phospholipid asymmetry in the plasma membrane.</text>
</comment>
<reference evidence="4" key="1">
    <citation type="submission" date="2015-02" db="EMBL/GenBank/DDBJ databases">
        <title>Genome sequencing for Strongylocentrotus purpuratus.</title>
        <authorList>
            <person name="Murali S."/>
            <person name="Liu Y."/>
            <person name="Vee V."/>
            <person name="English A."/>
            <person name="Wang M."/>
            <person name="Skinner E."/>
            <person name="Han Y."/>
            <person name="Muzny D.M."/>
            <person name="Worley K.C."/>
            <person name="Gibbs R.A."/>
        </authorList>
    </citation>
    <scope>NUCLEOTIDE SEQUENCE</scope>
</reference>
<sequence>MRLVREFECCAGWAWCACSDSCALEVKVEAPVGNVVGYVKQSKYCSGPKFDVLDAERRPVAKIKGPYCMQLNSFCQGEIDFDVFTVDMATTIGKVFKQRPGCFLKECCTKVDNVGVTFPADLDVNVKATLLAAVFFIDFMFFEKANNNNNNKISDIPVFLGFN</sequence>
<dbReference type="GO" id="GO:0017128">
    <property type="term" value="F:phospholipid scramblase activity"/>
    <property type="evidence" value="ECO:0000318"/>
    <property type="project" value="GO_Central"/>
</dbReference>
<comment type="similarity">
    <text evidence="1 2">Belongs to the phospholipid scramblase family.</text>
</comment>
<dbReference type="EnsemblMetazoa" id="XM_030986898">
    <property type="protein sequence ID" value="XP_030842758"/>
    <property type="gene ID" value="LOC100892687"/>
</dbReference>
<reference evidence="3" key="2">
    <citation type="submission" date="2021-01" db="UniProtKB">
        <authorList>
            <consortium name="EnsemblMetazoa"/>
        </authorList>
    </citation>
    <scope>IDENTIFICATION</scope>
</reference>
<keyword evidence="4" id="KW-1185">Reference proteome</keyword>
<dbReference type="OrthoDB" id="191150at2759"/>
<protein>
    <recommendedName>
        <fullName evidence="2">Phospholipid scramblase</fullName>
    </recommendedName>
</protein>
<keyword evidence="2" id="KW-0564">Palmitate</keyword>
<evidence type="ECO:0000256" key="1">
    <source>
        <dbReference type="ARBA" id="ARBA00005350"/>
    </source>
</evidence>
<evidence type="ECO:0000313" key="4">
    <source>
        <dbReference type="Proteomes" id="UP000007110"/>
    </source>
</evidence>
<dbReference type="Pfam" id="PF03803">
    <property type="entry name" value="Scramblase"/>
    <property type="match status" value="1"/>
</dbReference>
<keyword evidence="2" id="KW-0449">Lipoprotein</keyword>
<dbReference type="PANTHER" id="PTHR23248:SF63">
    <property type="entry name" value="PHOSPHOLIPID SCRAMBLASE"/>
    <property type="match status" value="1"/>
</dbReference>
<accession>A0A7M7NX77</accession>
<name>A0A7M7NX77_STRPU</name>
<proteinExistence type="inferred from homology"/>
<dbReference type="InterPro" id="IPR005552">
    <property type="entry name" value="Scramblase"/>
</dbReference>
<dbReference type="PANTHER" id="PTHR23248">
    <property type="entry name" value="PHOSPHOLIPID SCRAMBLASE-RELATED"/>
    <property type="match status" value="1"/>
</dbReference>
<keyword evidence="2" id="KW-0106">Calcium</keyword>
<dbReference type="OMA" id="YAGFARE"/>
<comment type="cofactor">
    <cofactor evidence="2">
        <name>Ca(2+)</name>
        <dbReference type="ChEBI" id="CHEBI:29108"/>
    </cofactor>
</comment>
<evidence type="ECO:0000313" key="3">
    <source>
        <dbReference type="EnsemblMetazoa" id="XP_030842758"/>
    </source>
</evidence>
<dbReference type="Proteomes" id="UP000007110">
    <property type="component" value="Unassembled WGS sequence"/>
</dbReference>